<proteinExistence type="predicted"/>
<evidence type="ECO:0000313" key="1">
    <source>
        <dbReference type="Proteomes" id="UP000095286"/>
    </source>
</evidence>
<name>A0AC35U397_9BILA</name>
<sequence length="374" mass="42373">MLRVNSKLFSSIFRRSISEISTSQSQISAADNGKLLTVPTQVCKDLQFQKILPSKYIAQMNTLGECTWMIREHTVELLNLLGKSRLSFPSVKFVLWGKFGTGKTMTICQALQWAHEEKWAILNIRSVMDFTRRAGDIQMSSFKEGRIDTPEHAVKILNMFKLQNQHIWGKLADLKTEKEYVWTKVDKTAGNRPITEIIEMGLSAPFVATDCFGALVKELKRHSTNGGIKLLVAIDEANSMYGKSIIKRSDGTKAMASDLSLVHHLKQFLKNDWTNGATVLVADEKELKDARDSLTVPLITPLELFGEVGFGDIDPFVPIETKNYTKAEIEGMYEYYVSKNWVTTPKAQTEQGKKELIYLSAFNPYYFERNCAFV</sequence>
<dbReference type="WBParaSite" id="RSKR_0000723900.1">
    <property type="protein sequence ID" value="RSKR_0000723900.1"/>
    <property type="gene ID" value="RSKR_0000723900"/>
</dbReference>
<evidence type="ECO:0000313" key="2">
    <source>
        <dbReference type="WBParaSite" id="RSKR_0000723900.1"/>
    </source>
</evidence>
<reference evidence="2" key="1">
    <citation type="submission" date="2016-11" db="UniProtKB">
        <authorList>
            <consortium name="WormBaseParasite"/>
        </authorList>
    </citation>
    <scope>IDENTIFICATION</scope>
    <source>
        <strain evidence="2">KR3021</strain>
    </source>
</reference>
<organism evidence="1 2">
    <name type="scientific">Rhabditophanes sp. KR3021</name>
    <dbReference type="NCBI Taxonomy" id="114890"/>
    <lineage>
        <taxon>Eukaryota</taxon>
        <taxon>Metazoa</taxon>
        <taxon>Ecdysozoa</taxon>
        <taxon>Nematoda</taxon>
        <taxon>Chromadorea</taxon>
        <taxon>Rhabditida</taxon>
        <taxon>Tylenchina</taxon>
        <taxon>Panagrolaimomorpha</taxon>
        <taxon>Strongyloidoidea</taxon>
        <taxon>Alloionematidae</taxon>
        <taxon>Rhabditophanes</taxon>
    </lineage>
</organism>
<protein>
    <submittedName>
        <fullName evidence="2">28S ribosomal protein S29, mitochondrial</fullName>
    </submittedName>
</protein>
<accession>A0AC35U397</accession>
<dbReference type="Proteomes" id="UP000095286">
    <property type="component" value="Unplaced"/>
</dbReference>